<dbReference type="AlphaFoldDB" id="A0AAV7TYA0"/>
<dbReference type="Proteomes" id="UP001066276">
    <property type="component" value="Chromosome 3_2"/>
</dbReference>
<feature type="region of interest" description="Disordered" evidence="1">
    <location>
        <begin position="39"/>
        <end position="75"/>
    </location>
</feature>
<gene>
    <name evidence="2" type="ORF">NDU88_006675</name>
</gene>
<protein>
    <submittedName>
        <fullName evidence="2">Uncharacterized protein</fullName>
    </submittedName>
</protein>
<comment type="caution">
    <text evidence="2">The sequence shown here is derived from an EMBL/GenBank/DDBJ whole genome shotgun (WGS) entry which is preliminary data.</text>
</comment>
<reference evidence="2" key="1">
    <citation type="journal article" date="2022" name="bioRxiv">
        <title>Sequencing and chromosome-scale assembly of the giantPleurodeles waltlgenome.</title>
        <authorList>
            <person name="Brown T."/>
            <person name="Elewa A."/>
            <person name="Iarovenko S."/>
            <person name="Subramanian E."/>
            <person name="Araus A.J."/>
            <person name="Petzold A."/>
            <person name="Susuki M."/>
            <person name="Suzuki K.-i.T."/>
            <person name="Hayashi T."/>
            <person name="Toyoda A."/>
            <person name="Oliveira C."/>
            <person name="Osipova E."/>
            <person name="Leigh N.D."/>
            <person name="Simon A."/>
            <person name="Yun M.H."/>
        </authorList>
    </citation>
    <scope>NUCLEOTIDE SEQUENCE</scope>
    <source>
        <strain evidence="2">20211129_DDA</strain>
        <tissue evidence="2">Liver</tissue>
    </source>
</reference>
<evidence type="ECO:0000313" key="3">
    <source>
        <dbReference type="Proteomes" id="UP001066276"/>
    </source>
</evidence>
<feature type="compositionally biased region" description="Low complexity" evidence="1">
    <location>
        <begin position="62"/>
        <end position="73"/>
    </location>
</feature>
<keyword evidence="3" id="KW-1185">Reference proteome</keyword>
<name>A0AAV7TYA0_PLEWA</name>
<feature type="compositionally biased region" description="Basic and acidic residues" evidence="1">
    <location>
        <begin position="114"/>
        <end position="137"/>
    </location>
</feature>
<accession>A0AAV7TYA0</accession>
<evidence type="ECO:0000313" key="2">
    <source>
        <dbReference type="EMBL" id="KAJ1181468.1"/>
    </source>
</evidence>
<proteinExistence type="predicted"/>
<evidence type="ECO:0000256" key="1">
    <source>
        <dbReference type="SAM" id="MobiDB-lite"/>
    </source>
</evidence>
<organism evidence="2 3">
    <name type="scientific">Pleurodeles waltl</name>
    <name type="common">Iberian ribbed newt</name>
    <dbReference type="NCBI Taxonomy" id="8319"/>
    <lineage>
        <taxon>Eukaryota</taxon>
        <taxon>Metazoa</taxon>
        <taxon>Chordata</taxon>
        <taxon>Craniata</taxon>
        <taxon>Vertebrata</taxon>
        <taxon>Euteleostomi</taxon>
        <taxon>Amphibia</taxon>
        <taxon>Batrachia</taxon>
        <taxon>Caudata</taxon>
        <taxon>Salamandroidea</taxon>
        <taxon>Salamandridae</taxon>
        <taxon>Pleurodelinae</taxon>
        <taxon>Pleurodeles</taxon>
    </lineage>
</organism>
<sequence length="137" mass="14650">MQPPVGEGPGRQWGRITAAFVLSLLGADIVALLQNHSPVIKPDPTAEKPAPPFSLPGKRLMPTTASPAPAATPCQEGRGLWLGEEDGWGTLPLSLPWLGWAVLGTMTGHGAYHGQKDSGRDRPQDYKLCKPRRADLP</sequence>
<feature type="region of interest" description="Disordered" evidence="1">
    <location>
        <begin position="109"/>
        <end position="137"/>
    </location>
</feature>
<dbReference type="EMBL" id="JANPWB010000006">
    <property type="protein sequence ID" value="KAJ1181468.1"/>
    <property type="molecule type" value="Genomic_DNA"/>
</dbReference>